<feature type="compositionally biased region" description="Pro residues" evidence="1">
    <location>
        <begin position="94"/>
        <end position="105"/>
    </location>
</feature>
<dbReference type="Proteomes" id="UP001500325">
    <property type="component" value="Unassembled WGS sequence"/>
</dbReference>
<keyword evidence="3" id="KW-1185">Reference proteome</keyword>
<feature type="region of interest" description="Disordered" evidence="1">
    <location>
        <begin position="1"/>
        <end position="55"/>
    </location>
</feature>
<accession>A0ABP8WGA4</accession>
<dbReference type="RefSeq" id="WP_345380529.1">
    <property type="nucleotide sequence ID" value="NZ_BAABIC010000007.1"/>
</dbReference>
<gene>
    <name evidence="2" type="ORF">GCM10023215_24280</name>
</gene>
<evidence type="ECO:0000313" key="2">
    <source>
        <dbReference type="EMBL" id="GAA4687710.1"/>
    </source>
</evidence>
<feature type="region of interest" description="Disordered" evidence="1">
    <location>
        <begin position="84"/>
        <end position="110"/>
    </location>
</feature>
<name>A0ABP8WGA4_9PSEU</name>
<reference evidence="3" key="1">
    <citation type="journal article" date="2019" name="Int. J. Syst. Evol. Microbiol.">
        <title>The Global Catalogue of Microorganisms (GCM) 10K type strain sequencing project: providing services to taxonomists for standard genome sequencing and annotation.</title>
        <authorList>
            <consortium name="The Broad Institute Genomics Platform"/>
            <consortium name="The Broad Institute Genome Sequencing Center for Infectious Disease"/>
            <person name="Wu L."/>
            <person name="Ma J."/>
        </authorList>
    </citation>
    <scope>NUCLEOTIDE SEQUENCE [LARGE SCALE GENOMIC DNA]</scope>
    <source>
        <strain evidence="3">JCM 18055</strain>
    </source>
</reference>
<organism evidence="2 3">
    <name type="scientific">Pseudonocardia yuanmonensis</name>
    <dbReference type="NCBI Taxonomy" id="1095914"/>
    <lineage>
        <taxon>Bacteria</taxon>
        <taxon>Bacillati</taxon>
        <taxon>Actinomycetota</taxon>
        <taxon>Actinomycetes</taxon>
        <taxon>Pseudonocardiales</taxon>
        <taxon>Pseudonocardiaceae</taxon>
        <taxon>Pseudonocardia</taxon>
    </lineage>
</organism>
<proteinExistence type="predicted"/>
<protein>
    <submittedName>
        <fullName evidence="2">Uncharacterized protein</fullName>
    </submittedName>
</protein>
<dbReference type="EMBL" id="BAABIC010000007">
    <property type="protein sequence ID" value="GAA4687710.1"/>
    <property type="molecule type" value="Genomic_DNA"/>
</dbReference>
<evidence type="ECO:0000313" key="3">
    <source>
        <dbReference type="Proteomes" id="UP001500325"/>
    </source>
</evidence>
<sequence>MRPDPYDPHTGPPAAASTGPSDVDAPVRPEPLGAAIPRPDPSAPTRVAIGPGDLDTDVDGVADSVVLADGADLVLHTDLDGDGLADQVLRPGPATLPPRTPPPTVDPLARSPADVRWWAPWTWFADP</sequence>
<evidence type="ECO:0000256" key="1">
    <source>
        <dbReference type="SAM" id="MobiDB-lite"/>
    </source>
</evidence>
<comment type="caution">
    <text evidence="2">The sequence shown here is derived from an EMBL/GenBank/DDBJ whole genome shotgun (WGS) entry which is preliminary data.</text>
</comment>